<evidence type="ECO:0000256" key="1">
    <source>
        <dbReference type="ARBA" id="ARBA00001966"/>
    </source>
</evidence>
<dbReference type="PROSITE" id="PS01278">
    <property type="entry name" value="MTTASE_RADICAL"/>
    <property type="match status" value="1"/>
</dbReference>
<dbReference type="SFLD" id="SFLDG01082">
    <property type="entry name" value="B12-binding_domain_containing"/>
    <property type="match status" value="1"/>
</dbReference>
<organism evidence="10 11">
    <name type="scientific">Campylobacter magnus</name>
    <dbReference type="NCBI Taxonomy" id="3026462"/>
    <lineage>
        <taxon>Bacteria</taxon>
        <taxon>Pseudomonadati</taxon>
        <taxon>Campylobacterota</taxon>
        <taxon>Epsilonproteobacteria</taxon>
        <taxon>Campylobacterales</taxon>
        <taxon>Campylobacteraceae</taxon>
        <taxon>Campylobacter</taxon>
    </lineage>
</organism>
<comment type="caution">
    <text evidence="10">The sequence shown here is derived from an EMBL/GenBank/DDBJ whole genome shotgun (WGS) entry which is preliminary data.</text>
</comment>
<evidence type="ECO:0000256" key="7">
    <source>
        <dbReference type="ARBA" id="ARBA00023014"/>
    </source>
</evidence>
<evidence type="ECO:0000259" key="8">
    <source>
        <dbReference type="PROSITE" id="PS51449"/>
    </source>
</evidence>
<dbReference type="InterPro" id="IPR005839">
    <property type="entry name" value="Methylthiotransferase"/>
</dbReference>
<dbReference type="InterPro" id="IPR058240">
    <property type="entry name" value="rSAM_sf"/>
</dbReference>
<name>A0ABT8T535_9BACT</name>
<dbReference type="SMART" id="SM00729">
    <property type="entry name" value="Elp3"/>
    <property type="match status" value="1"/>
</dbReference>
<evidence type="ECO:0000313" key="11">
    <source>
        <dbReference type="Proteomes" id="UP001171111"/>
    </source>
</evidence>
<dbReference type="EMBL" id="JAULJQ010000001">
    <property type="protein sequence ID" value="MDO2408709.1"/>
    <property type="molecule type" value="Genomic_DNA"/>
</dbReference>
<dbReference type="Gene3D" id="3.40.50.12160">
    <property type="entry name" value="Methylthiotransferase, N-terminal domain"/>
    <property type="match status" value="1"/>
</dbReference>
<proteinExistence type="predicted"/>
<dbReference type="Gene3D" id="3.80.30.20">
    <property type="entry name" value="tm_1862 like domain"/>
    <property type="match status" value="1"/>
</dbReference>
<dbReference type="PROSITE" id="PS51449">
    <property type="entry name" value="MTTASE_N"/>
    <property type="match status" value="1"/>
</dbReference>
<dbReference type="SUPFAM" id="SSF102114">
    <property type="entry name" value="Radical SAM enzymes"/>
    <property type="match status" value="1"/>
</dbReference>
<gene>
    <name evidence="10" type="primary">mtaB</name>
    <name evidence="10" type="ORF">Q2362_01165</name>
</gene>
<keyword evidence="6" id="KW-0408">Iron</keyword>
<dbReference type="NCBIfam" id="TIGR00089">
    <property type="entry name" value="MiaB/RimO family radical SAM methylthiotransferase"/>
    <property type="match status" value="1"/>
</dbReference>
<keyword evidence="11" id="KW-1185">Reference proteome</keyword>
<evidence type="ECO:0000313" key="10">
    <source>
        <dbReference type="EMBL" id="MDO2408709.1"/>
    </source>
</evidence>
<dbReference type="Pfam" id="PF00919">
    <property type="entry name" value="UPF0004"/>
    <property type="match status" value="1"/>
</dbReference>
<keyword evidence="5" id="KW-0479">Metal-binding</keyword>
<dbReference type="InterPro" id="IPR007197">
    <property type="entry name" value="rSAM"/>
</dbReference>
<evidence type="ECO:0000259" key="9">
    <source>
        <dbReference type="PROSITE" id="PS51918"/>
    </source>
</evidence>
<comment type="cofactor">
    <cofactor evidence="1">
        <name>[4Fe-4S] cluster</name>
        <dbReference type="ChEBI" id="CHEBI:49883"/>
    </cofactor>
</comment>
<evidence type="ECO:0000256" key="3">
    <source>
        <dbReference type="ARBA" id="ARBA00022679"/>
    </source>
</evidence>
<keyword evidence="4" id="KW-0949">S-adenosyl-L-methionine</keyword>
<dbReference type="InterPro" id="IPR006638">
    <property type="entry name" value="Elp3/MiaA/NifB-like_rSAM"/>
</dbReference>
<evidence type="ECO:0000256" key="6">
    <source>
        <dbReference type="ARBA" id="ARBA00023004"/>
    </source>
</evidence>
<dbReference type="PROSITE" id="PS51918">
    <property type="entry name" value="RADICAL_SAM"/>
    <property type="match status" value="1"/>
</dbReference>
<sequence length="420" mass="46768">MGAKLMSKVFVKTFGCRTNIVDSELIKAHLDKSLSSDEASADTIIINACTVTNGADSDVRNYANRMSALGKKVLFTGCGFESRGRELMAAGKVFGVFSPAKKAEIKELISRNSRFFENGSSDFVENHVISGFSKHSKGFVKIQEGCDFSCSYCIIPSVRGKSRSMSEEFIIAQAKELIANGYTELVLTGTNIGSYGKDSGSSLGLLLQKLGALNGLKRIRLGSIEPSQIDNSFKECFGESWLERHLHIALQHTSQAMLNIMRRANKADKDKELFLSLADMGFALGTDFIVAHPGESEQIWNEGLEAFKALPITHLHAFIYSKRDGTRSASMSQPIPNAKLAKERLNTLKQIASEHNLEFRKKKQKLDVFCEQKGKDGLYHGFDQFYNKIAIESNTDITKQWLEIDDYEIRPESNFAKINR</sequence>
<dbReference type="InterPro" id="IPR023404">
    <property type="entry name" value="rSAM_horseshoe"/>
</dbReference>
<dbReference type="Proteomes" id="UP001171111">
    <property type="component" value="Unassembled WGS sequence"/>
</dbReference>
<feature type="domain" description="Radical SAM core" evidence="9">
    <location>
        <begin position="132"/>
        <end position="358"/>
    </location>
</feature>
<evidence type="ECO:0000256" key="2">
    <source>
        <dbReference type="ARBA" id="ARBA00022485"/>
    </source>
</evidence>
<keyword evidence="3" id="KW-0808">Transferase</keyword>
<dbReference type="InterPro" id="IPR006467">
    <property type="entry name" value="MiaB-like_bact"/>
</dbReference>
<protein>
    <submittedName>
        <fullName evidence="10">tRNA (N(6)-L-threonylcarbamoyladenosine(37)-C(2))-methylthiotransferase MtaB</fullName>
    </submittedName>
</protein>
<dbReference type="Pfam" id="PF04055">
    <property type="entry name" value="Radical_SAM"/>
    <property type="match status" value="1"/>
</dbReference>
<dbReference type="InterPro" id="IPR013848">
    <property type="entry name" value="Methylthiotransferase_N"/>
</dbReference>
<dbReference type="NCBIfam" id="TIGR01579">
    <property type="entry name" value="MiaB-like-C"/>
    <property type="match status" value="1"/>
</dbReference>
<keyword evidence="7" id="KW-0411">Iron-sulfur</keyword>
<keyword evidence="2" id="KW-0004">4Fe-4S</keyword>
<feature type="domain" description="MTTase N-terminal" evidence="8">
    <location>
        <begin position="7"/>
        <end position="114"/>
    </location>
</feature>
<dbReference type="RefSeq" id="WP_302243452.1">
    <property type="nucleotide sequence ID" value="NZ_JAULJQ010000001.1"/>
</dbReference>
<evidence type="ECO:0000256" key="5">
    <source>
        <dbReference type="ARBA" id="ARBA00022723"/>
    </source>
</evidence>
<dbReference type="InterPro" id="IPR020612">
    <property type="entry name" value="Methylthiotransferase_CS"/>
</dbReference>
<accession>A0ABT8T535</accession>
<dbReference type="SFLD" id="SFLDS00029">
    <property type="entry name" value="Radical_SAM"/>
    <property type="match status" value="1"/>
</dbReference>
<dbReference type="PANTHER" id="PTHR11918:SF45">
    <property type="entry name" value="THREONYLCARBAMOYLADENOSINE TRNA METHYLTHIOTRANSFERASE"/>
    <property type="match status" value="1"/>
</dbReference>
<evidence type="ECO:0000256" key="4">
    <source>
        <dbReference type="ARBA" id="ARBA00022691"/>
    </source>
</evidence>
<dbReference type="PANTHER" id="PTHR11918">
    <property type="entry name" value="RADICAL SAM PROTEINS"/>
    <property type="match status" value="1"/>
</dbReference>
<dbReference type="InterPro" id="IPR038135">
    <property type="entry name" value="Methylthiotransferase_N_sf"/>
</dbReference>
<reference evidence="10 11" key="1">
    <citation type="submission" date="2023-06" db="EMBL/GenBank/DDBJ databases">
        <title>Campylobacter magnum sp. nov., isolated from cecal contents of domestic pigs (Sus scrofa domesticus).</title>
        <authorList>
            <person name="Papic B."/>
            <person name="Gruntar I."/>
        </authorList>
    </citation>
    <scope>NUCLEOTIDE SEQUENCE [LARGE SCALE GENOMIC DNA]</scope>
    <source>
        <strain evidence="11">34484-21</strain>
    </source>
</reference>